<comment type="caution">
    <text evidence="7">The sequence shown here is derived from an EMBL/GenBank/DDBJ whole genome shotgun (WGS) entry which is preliminary data.</text>
</comment>
<protein>
    <recommendedName>
        <fullName evidence="6">SURF1-like protein</fullName>
    </recommendedName>
</protein>
<dbReference type="AlphaFoldDB" id="A0A3L7J9N2"/>
<dbReference type="PANTHER" id="PTHR23427">
    <property type="entry name" value="SURFEIT LOCUS PROTEIN"/>
    <property type="match status" value="1"/>
</dbReference>
<keyword evidence="8" id="KW-1185">Reference proteome</keyword>
<comment type="similarity">
    <text evidence="2 6">Belongs to the SURF1 family.</text>
</comment>
<dbReference type="InterPro" id="IPR002994">
    <property type="entry name" value="Surf1/Shy1"/>
</dbReference>
<keyword evidence="3 6" id="KW-0812">Transmembrane</keyword>
<dbReference type="EMBL" id="RCWN01000001">
    <property type="protein sequence ID" value="RLQ87458.1"/>
    <property type="molecule type" value="Genomic_DNA"/>
</dbReference>
<keyword evidence="4 6" id="KW-1133">Transmembrane helix</keyword>
<feature type="transmembrane region" description="Helical" evidence="6">
    <location>
        <begin position="16"/>
        <end position="38"/>
    </location>
</feature>
<reference evidence="7 8" key="1">
    <citation type="submission" date="2018-10" db="EMBL/GenBank/DDBJ databases">
        <title>Notoacmeibacter sp. M2BS9Y-3-1, whole genome shotgun sequence.</title>
        <authorList>
            <person name="Tuo L."/>
        </authorList>
    </citation>
    <scope>NUCLEOTIDE SEQUENCE [LARGE SCALE GENOMIC DNA]</scope>
    <source>
        <strain evidence="7 8">M2BS9Y-3-1</strain>
    </source>
</reference>
<evidence type="ECO:0000256" key="4">
    <source>
        <dbReference type="ARBA" id="ARBA00022989"/>
    </source>
</evidence>
<dbReference type="PROSITE" id="PS50895">
    <property type="entry name" value="SURF1"/>
    <property type="match status" value="1"/>
</dbReference>
<keyword evidence="6" id="KW-1003">Cell membrane</keyword>
<evidence type="ECO:0000256" key="1">
    <source>
        <dbReference type="ARBA" id="ARBA00004370"/>
    </source>
</evidence>
<name>A0A3L7J9N2_9HYPH</name>
<proteinExistence type="inferred from homology"/>
<dbReference type="Pfam" id="PF02104">
    <property type="entry name" value="SURF1"/>
    <property type="match status" value="1"/>
</dbReference>
<dbReference type="InterPro" id="IPR045214">
    <property type="entry name" value="Surf1/Surf4"/>
</dbReference>
<keyword evidence="5 6" id="KW-0472">Membrane</keyword>
<dbReference type="CDD" id="cd06662">
    <property type="entry name" value="SURF1"/>
    <property type="match status" value="1"/>
</dbReference>
<dbReference type="RefSeq" id="WP_121644426.1">
    <property type="nucleotide sequence ID" value="NZ_RCWN01000001.1"/>
</dbReference>
<dbReference type="GO" id="GO:0005886">
    <property type="term" value="C:plasma membrane"/>
    <property type="evidence" value="ECO:0007669"/>
    <property type="project" value="UniProtKB-SubCell"/>
</dbReference>
<accession>A0A3L7J9N2</accession>
<evidence type="ECO:0000256" key="2">
    <source>
        <dbReference type="ARBA" id="ARBA00007165"/>
    </source>
</evidence>
<comment type="subcellular location">
    <subcellularLocation>
        <location evidence="6">Cell membrane</location>
        <topology evidence="6">Multi-pass membrane protein</topology>
    </subcellularLocation>
    <subcellularLocation>
        <location evidence="1">Membrane</location>
    </subcellularLocation>
</comment>
<evidence type="ECO:0000256" key="6">
    <source>
        <dbReference type="RuleBase" id="RU363076"/>
    </source>
</evidence>
<dbReference type="PANTHER" id="PTHR23427:SF2">
    <property type="entry name" value="SURFEIT LOCUS PROTEIN 1"/>
    <property type="match status" value="1"/>
</dbReference>
<evidence type="ECO:0000256" key="5">
    <source>
        <dbReference type="ARBA" id="ARBA00023136"/>
    </source>
</evidence>
<dbReference type="Proteomes" id="UP000281094">
    <property type="component" value="Unassembled WGS sequence"/>
</dbReference>
<organism evidence="7 8">
    <name type="scientific">Notoacmeibacter ruber</name>
    <dbReference type="NCBI Taxonomy" id="2670375"/>
    <lineage>
        <taxon>Bacteria</taxon>
        <taxon>Pseudomonadati</taxon>
        <taxon>Pseudomonadota</taxon>
        <taxon>Alphaproteobacteria</taxon>
        <taxon>Hyphomicrobiales</taxon>
        <taxon>Notoacmeibacteraceae</taxon>
        <taxon>Notoacmeibacter</taxon>
    </lineage>
</organism>
<feature type="transmembrane region" description="Helical" evidence="6">
    <location>
        <begin position="238"/>
        <end position="256"/>
    </location>
</feature>
<evidence type="ECO:0000313" key="8">
    <source>
        <dbReference type="Proteomes" id="UP000281094"/>
    </source>
</evidence>
<evidence type="ECO:0000256" key="3">
    <source>
        <dbReference type="ARBA" id="ARBA00022692"/>
    </source>
</evidence>
<evidence type="ECO:0000313" key="7">
    <source>
        <dbReference type="EMBL" id="RLQ87458.1"/>
    </source>
</evidence>
<sequence>MTPVSDRTPEDKRRGLGFFAAIMLVASAFVVLIALGTWQVKRLAWKEDLLATIDSRIHEAALPLSDIQGVLQVPGGVEFTPVKVSGNFIAGRAVFFLATFDGQSGWYVYQPFALLPGQWEGSDSDILLVNRGFVPYDQRDAYAMGADAPLGVTEIEGIAREMPSEKPSSLLPNNQPEDGLFFWKDGPTMAKALGINPGNVLPVFVDLGRPGADVPRGTWPHPGVTQVSLPNNHLSYALTWYGLAVVLVVVVGYAFWRSRHPLEDA</sequence>
<gene>
    <name evidence="7" type="ORF">D8780_03785</name>
</gene>